<dbReference type="PROSITE" id="PS01129">
    <property type="entry name" value="PSI_RLU"/>
    <property type="match status" value="1"/>
</dbReference>
<evidence type="ECO:0000259" key="2">
    <source>
        <dbReference type="Pfam" id="PF00849"/>
    </source>
</evidence>
<gene>
    <name evidence="3" type="ORF">TL16_g05928</name>
</gene>
<dbReference type="GO" id="GO:0003723">
    <property type="term" value="F:RNA binding"/>
    <property type="evidence" value="ECO:0007669"/>
    <property type="project" value="InterPro"/>
</dbReference>
<dbReference type="SUPFAM" id="SSF55120">
    <property type="entry name" value="Pseudouridine synthase"/>
    <property type="match status" value="1"/>
</dbReference>
<evidence type="ECO:0000256" key="1">
    <source>
        <dbReference type="ARBA" id="ARBA00010876"/>
    </source>
</evidence>
<dbReference type="GO" id="GO:0000455">
    <property type="term" value="P:enzyme-directed rRNA pseudouridine synthesis"/>
    <property type="evidence" value="ECO:0007669"/>
    <property type="project" value="TreeGrafter"/>
</dbReference>
<dbReference type="PANTHER" id="PTHR21600">
    <property type="entry name" value="MITOCHONDRIAL RNA PSEUDOURIDINE SYNTHASE"/>
    <property type="match status" value="1"/>
</dbReference>
<dbReference type="Proteomes" id="UP001162640">
    <property type="component" value="Unassembled WGS sequence"/>
</dbReference>
<dbReference type="PANTHER" id="PTHR21600:SF87">
    <property type="entry name" value="RNA PSEUDOURIDYLATE SYNTHASE DOMAIN-CONTAINING PROTEIN 1"/>
    <property type="match status" value="1"/>
</dbReference>
<dbReference type="InterPro" id="IPR020103">
    <property type="entry name" value="PsdUridine_synth_cat_dom_sf"/>
</dbReference>
<dbReference type="Pfam" id="PF00849">
    <property type="entry name" value="PseudoU_synth_2"/>
    <property type="match status" value="1"/>
</dbReference>
<name>A0A9W7ANW3_9STRA</name>
<evidence type="ECO:0000313" key="3">
    <source>
        <dbReference type="EMBL" id="GMH72488.1"/>
    </source>
</evidence>
<sequence>MNVLNQVRRQRGLGEGEGVAGGDNETLFSVHRLDTPTSGLLVFAKDADAAGKLQRGFQNRARDRISKEGGDNEEEKAISKFYVAVVSRKLKKKMGVLRGNLVKGRRGSWKLEEKGEDNFAQTNFVDLGSAGGSVGGRRVILMRPITGRTHQLRVTMKSLGGAIVGDERYGSGGGEEGRLLLHACGIRLDLKSMEVRPRGG</sequence>
<dbReference type="CDD" id="cd02869">
    <property type="entry name" value="PseudoU_synth_RluA_like"/>
    <property type="match status" value="1"/>
</dbReference>
<dbReference type="InterPro" id="IPR006224">
    <property type="entry name" value="PsdUridine_synth_RluA-like_CS"/>
</dbReference>
<dbReference type="GO" id="GO:0009982">
    <property type="term" value="F:pseudouridine synthase activity"/>
    <property type="evidence" value="ECO:0007669"/>
    <property type="project" value="InterPro"/>
</dbReference>
<dbReference type="InterPro" id="IPR006145">
    <property type="entry name" value="PsdUridine_synth_RsuA/RluA"/>
</dbReference>
<reference evidence="4" key="1">
    <citation type="journal article" date="2023" name="Commun. Biol.">
        <title>Genome analysis of Parmales, the sister group of diatoms, reveals the evolutionary specialization of diatoms from phago-mixotrophs to photoautotrophs.</title>
        <authorList>
            <person name="Ban H."/>
            <person name="Sato S."/>
            <person name="Yoshikawa S."/>
            <person name="Yamada K."/>
            <person name="Nakamura Y."/>
            <person name="Ichinomiya M."/>
            <person name="Sato N."/>
            <person name="Blanc-Mathieu R."/>
            <person name="Endo H."/>
            <person name="Kuwata A."/>
            <person name="Ogata H."/>
        </authorList>
    </citation>
    <scope>NUCLEOTIDE SEQUENCE [LARGE SCALE GENOMIC DNA]</scope>
</reference>
<organism evidence="3 4">
    <name type="scientific">Triparma laevis f. inornata</name>
    <dbReference type="NCBI Taxonomy" id="1714386"/>
    <lineage>
        <taxon>Eukaryota</taxon>
        <taxon>Sar</taxon>
        <taxon>Stramenopiles</taxon>
        <taxon>Ochrophyta</taxon>
        <taxon>Bolidophyceae</taxon>
        <taxon>Parmales</taxon>
        <taxon>Triparmaceae</taxon>
        <taxon>Triparma</taxon>
    </lineage>
</organism>
<comment type="caution">
    <text evidence="3">The sequence shown here is derived from an EMBL/GenBank/DDBJ whole genome shotgun (WGS) entry which is preliminary data.</text>
</comment>
<feature type="domain" description="Pseudouridine synthase RsuA/RluA-like" evidence="2">
    <location>
        <begin position="19"/>
        <end position="157"/>
    </location>
</feature>
<dbReference type="AlphaFoldDB" id="A0A9W7ANW3"/>
<protein>
    <recommendedName>
        <fullName evidence="2">Pseudouridine synthase RsuA/RluA-like domain-containing protein</fullName>
    </recommendedName>
</protein>
<comment type="similarity">
    <text evidence="1">Belongs to the pseudouridine synthase RluA family.</text>
</comment>
<evidence type="ECO:0000313" key="4">
    <source>
        <dbReference type="Proteomes" id="UP001162640"/>
    </source>
</evidence>
<proteinExistence type="inferred from homology"/>
<dbReference type="EMBL" id="BLQM01000176">
    <property type="protein sequence ID" value="GMH72488.1"/>
    <property type="molecule type" value="Genomic_DNA"/>
</dbReference>
<dbReference type="Gene3D" id="3.30.2350.10">
    <property type="entry name" value="Pseudouridine synthase"/>
    <property type="match status" value="1"/>
</dbReference>
<accession>A0A9W7ANW3</accession>
<dbReference type="InterPro" id="IPR050188">
    <property type="entry name" value="RluA_PseudoU_synthase"/>
</dbReference>